<sequence length="68" mass="8042">MAGPSDTNPTNNKTNVEVCQEIANENEATNEAPEDRERWIRYYRVVRDRMRRFGENIDIAMDRVAWII</sequence>
<gene>
    <name evidence="1" type="primary">Cni-F13A2.10</name>
    <name evidence="1" type="synonym">Cnig_chr_V.g17101</name>
    <name evidence="1" type="ORF">B9Z55_017101</name>
</gene>
<dbReference type="EMBL" id="PDUG01000005">
    <property type="protein sequence ID" value="PIC23379.1"/>
    <property type="molecule type" value="Genomic_DNA"/>
</dbReference>
<proteinExistence type="predicted"/>
<protein>
    <submittedName>
        <fullName evidence="1">Uncharacterized protein</fullName>
    </submittedName>
</protein>
<comment type="caution">
    <text evidence="1">The sequence shown here is derived from an EMBL/GenBank/DDBJ whole genome shotgun (WGS) entry which is preliminary data.</text>
</comment>
<reference evidence="2" key="1">
    <citation type="submission" date="2017-10" db="EMBL/GenBank/DDBJ databases">
        <title>Rapid genome shrinkage in a self-fertile nematode reveals novel sperm competition proteins.</title>
        <authorList>
            <person name="Yin D."/>
            <person name="Schwarz E.M."/>
            <person name="Thomas C.G."/>
            <person name="Felde R.L."/>
            <person name="Korf I.F."/>
            <person name="Cutter A.D."/>
            <person name="Schartner C.M."/>
            <person name="Ralston E.J."/>
            <person name="Meyer B.J."/>
            <person name="Haag E.S."/>
        </authorList>
    </citation>
    <scope>NUCLEOTIDE SEQUENCE [LARGE SCALE GENOMIC DNA]</scope>
    <source>
        <strain evidence="2">JU1422</strain>
    </source>
</reference>
<name>A0A2G5T866_9PELO</name>
<organism evidence="1 2">
    <name type="scientific">Caenorhabditis nigoni</name>
    <dbReference type="NCBI Taxonomy" id="1611254"/>
    <lineage>
        <taxon>Eukaryota</taxon>
        <taxon>Metazoa</taxon>
        <taxon>Ecdysozoa</taxon>
        <taxon>Nematoda</taxon>
        <taxon>Chromadorea</taxon>
        <taxon>Rhabditida</taxon>
        <taxon>Rhabditina</taxon>
        <taxon>Rhabditomorpha</taxon>
        <taxon>Rhabditoidea</taxon>
        <taxon>Rhabditidae</taxon>
        <taxon>Peloderinae</taxon>
        <taxon>Caenorhabditis</taxon>
    </lineage>
</organism>
<dbReference type="AlphaFoldDB" id="A0A2G5T866"/>
<keyword evidence="2" id="KW-1185">Reference proteome</keyword>
<accession>A0A2G5T866</accession>
<evidence type="ECO:0000313" key="1">
    <source>
        <dbReference type="EMBL" id="PIC23379.1"/>
    </source>
</evidence>
<evidence type="ECO:0000313" key="2">
    <source>
        <dbReference type="Proteomes" id="UP000230233"/>
    </source>
</evidence>
<dbReference type="Proteomes" id="UP000230233">
    <property type="component" value="Chromosome V"/>
</dbReference>